<dbReference type="AlphaFoldDB" id="I2Q030"/>
<protein>
    <submittedName>
        <fullName evidence="1">Uncharacterized protein</fullName>
    </submittedName>
</protein>
<accession>I2Q030</accession>
<organism evidence="1">
    <name type="scientific">Desulfovibrio sp. U5L</name>
    <dbReference type="NCBI Taxonomy" id="596152"/>
    <lineage>
        <taxon>Bacteria</taxon>
        <taxon>Pseudomonadati</taxon>
        <taxon>Thermodesulfobacteriota</taxon>
        <taxon>Desulfovibrionia</taxon>
        <taxon>Desulfovibrionales</taxon>
        <taxon>Desulfovibrionaceae</taxon>
        <taxon>Desulfovibrio</taxon>
    </lineage>
</organism>
<sequence length="68" mass="6967">MAWATELASGDVIDLDGGKILIAVTANGANGSRIRIHADRSISIVKNGRKAAEATQEGFGATLNSEGV</sequence>
<evidence type="ECO:0000313" key="1">
    <source>
        <dbReference type="EMBL" id="EIG53136.1"/>
    </source>
</evidence>
<name>I2Q030_9BACT</name>
<reference evidence="1" key="1">
    <citation type="submission" date="2011-11" db="EMBL/GenBank/DDBJ databases">
        <title>Improved High-Quality Draft sequence of Desulfovibrio sp. U5L.</title>
        <authorList>
            <consortium name="US DOE Joint Genome Institute"/>
            <person name="Lucas S."/>
            <person name="Han J."/>
            <person name="Lapidus A."/>
            <person name="Cheng J.-F."/>
            <person name="Goodwin L."/>
            <person name="Pitluck S."/>
            <person name="Peters L."/>
            <person name="Ovchinnikova G."/>
            <person name="Held B."/>
            <person name="Detter J.C."/>
            <person name="Han C."/>
            <person name="Tapia R."/>
            <person name="Land M."/>
            <person name="Hauser L."/>
            <person name="Kyrpides N."/>
            <person name="Ivanova N."/>
            <person name="Pagani I."/>
            <person name="Gabster J."/>
            <person name="Walker C."/>
            <person name="Stolyar S."/>
            <person name="Stahl D."/>
            <person name="Arkin A."/>
            <person name="Dehal P."/>
            <person name="Hazen T."/>
            <person name="Woyke T."/>
        </authorList>
    </citation>
    <scope>NUCLEOTIDE SEQUENCE [LARGE SCALE GENOMIC DNA]</scope>
    <source>
        <strain evidence="1">U5L</strain>
    </source>
</reference>
<proteinExistence type="predicted"/>
<dbReference type="HOGENOM" id="CLU_2787131_0_0_7"/>
<dbReference type="STRING" id="596152.DesU5LDRAFT_1447"/>
<dbReference type="EMBL" id="JH600068">
    <property type="protein sequence ID" value="EIG53136.1"/>
    <property type="molecule type" value="Genomic_DNA"/>
</dbReference>
<gene>
    <name evidence="1" type="ORF">DesU5LDRAFT_1447</name>
</gene>